<evidence type="ECO:0000313" key="7">
    <source>
        <dbReference type="Proteomes" id="UP000243975"/>
    </source>
</evidence>
<dbReference type="GO" id="GO:0030170">
    <property type="term" value="F:pyridoxal phosphate binding"/>
    <property type="evidence" value="ECO:0007669"/>
    <property type="project" value="InterPro"/>
</dbReference>
<dbReference type="InterPro" id="IPR004839">
    <property type="entry name" value="Aminotransferase_I/II_large"/>
</dbReference>
<dbReference type="Gene3D" id="3.90.1150.10">
    <property type="entry name" value="Aspartate Aminotransferase, domain 1"/>
    <property type="match status" value="1"/>
</dbReference>
<dbReference type="OMA" id="SIWSPRG"/>
<dbReference type="Proteomes" id="UP000243975">
    <property type="component" value="Unassembled WGS sequence"/>
</dbReference>
<proteinExistence type="inferred from homology"/>
<dbReference type="Pfam" id="PF00155">
    <property type="entry name" value="Aminotran_1_2"/>
    <property type="match status" value="1"/>
</dbReference>
<keyword evidence="4" id="KW-0472">Membrane</keyword>
<dbReference type="GO" id="GO:0004069">
    <property type="term" value="F:L-aspartate:2-oxoglutarate aminotransferase activity"/>
    <property type="evidence" value="ECO:0007669"/>
    <property type="project" value="TreeGrafter"/>
</dbReference>
<keyword evidence="7" id="KW-1185">Reference proteome</keyword>
<evidence type="ECO:0000256" key="1">
    <source>
        <dbReference type="ARBA" id="ARBA00007441"/>
    </source>
</evidence>
<dbReference type="Gramene" id="KVH90047">
    <property type="protein sequence ID" value="KVH90047"/>
    <property type="gene ID" value="Ccrd_007958"/>
</dbReference>
<comment type="similarity">
    <text evidence="1">Belongs to the class-I pyridoxal-phosphate-dependent aminotransferase family.</text>
</comment>
<dbReference type="STRING" id="59895.A0A103XG58"/>
<reference evidence="6 7" key="1">
    <citation type="journal article" date="2016" name="Sci. Rep.">
        <title>The genome sequence of the outbreeding globe artichoke constructed de novo incorporating a phase-aware low-pass sequencing strategy of F1 progeny.</title>
        <authorList>
            <person name="Scaglione D."/>
            <person name="Reyes-Chin-Wo S."/>
            <person name="Acquadro A."/>
            <person name="Froenicke L."/>
            <person name="Portis E."/>
            <person name="Beitel C."/>
            <person name="Tirone M."/>
            <person name="Mauro R."/>
            <person name="Lo Monaco A."/>
            <person name="Mauromicale G."/>
            <person name="Faccioli P."/>
            <person name="Cattivelli L."/>
            <person name="Rieseberg L."/>
            <person name="Michelmore R."/>
            <person name="Lanteri S."/>
        </authorList>
    </citation>
    <scope>NUCLEOTIDE SEQUENCE [LARGE SCALE GENOMIC DNA]</scope>
    <source>
        <strain evidence="6">2C</strain>
    </source>
</reference>
<keyword evidence="4" id="KW-1133">Transmembrane helix</keyword>
<dbReference type="GO" id="GO:0016847">
    <property type="term" value="F:1-aminocyclopropane-1-carboxylate synthase activity"/>
    <property type="evidence" value="ECO:0007669"/>
    <property type="project" value="UniProtKB-ARBA"/>
</dbReference>
<dbReference type="InterPro" id="IPR050478">
    <property type="entry name" value="Ethylene_sulfur-biosynth"/>
</dbReference>
<comment type="caution">
    <text evidence="6">The sequence shown here is derived from an EMBL/GenBank/DDBJ whole genome shotgun (WGS) entry which is preliminary data.</text>
</comment>
<dbReference type="PROSITE" id="PS00105">
    <property type="entry name" value="AA_TRANSFER_CLASS_1"/>
    <property type="match status" value="1"/>
</dbReference>
<dbReference type="EMBL" id="LEKV01005118">
    <property type="protein sequence ID" value="KVH90047.1"/>
    <property type="molecule type" value="Genomic_DNA"/>
</dbReference>
<feature type="domain" description="Aminotransferase class I/classII large" evidence="5">
    <location>
        <begin position="188"/>
        <end position="567"/>
    </location>
</feature>
<feature type="region of interest" description="Disordered" evidence="3">
    <location>
        <begin position="110"/>
        <end position="129"/>
    </location>
</feature>
<dbReference type="InterPro" id="IPR015422">
    <property type="entry name" value="PyrdxlP-dep_Trfase_small"/>
</dbReference>
<dbReference type="InterPro" id="IPR015421">
    <property type="entry name" value="PyrdxlP-dep_Trfase_major"/>
</dbReference>
<dbReference type="AlphaFoldDB" id="A0A103XG58"/>
<sequence>GAKIIEIQVFNKNKEIIKTLRERGFFPTRPLYTPSSTTTHHARTMKQNSEQTSISNLQETTAGATGVTTDMRVIVPLQGVVQGGGGLVLGSIIPCALFYFFQLYLKGKSRSDDDPVTPTPPPLPEISPPLERVHSIRSIWSPRGTNGQAQVSSRANSVIKQPDSPHYVGLKRASEDPYDESSNSDGIIQLGLDENKLSLDLVQDWLVEHTNCLIFGQDLRMNGITTYHPFDGLSELKMAVAGFMSQAMEGRVLFDPSQIFLTSGATPAVEMLAFCLADSGNAFLVPSPYFPDLDRDIKWRTGVEIIHVPCRSSDNFSLNTTALHRAYNQAKKRGLKVQGVIISNPSNPVGNLLNRETIYKLLDFATEKNIHIISNEILACSTGNESQQEFVSMAEIMNSEEYDRNRLHIVYGLSKDLSLPGFRVGVVYSFNQNVMDASKKLLRFSSVSSLAQRLLISMVNDSRFIRKFLKINSERVERMRNLFVSGLKNLGIECMESSRGFYCWVDMSGFIRPYSEKGEFELWEKLLNVGKINATPGSCCHCIEPGWFRFCFTNLKEKEIPLVMERIRRVL</sequence>
<feature type="non-terminal residue" evidence="6">
    <location>
        <position position="571"/>
    </location>
</feature>
<dbReference type="SUPFAM" id="SSF53383">
    <property type="entry name" value="PLP-dependent transferases"/>
    <property type="match status" value="1"/>
</dbReference>
<dbReference type="PRINTS" id="PR00753">
    <property type="entry name" value="ACCSYNTHASE"/>
</dbReference>
<evidence type="ECO:0000313" key="6">
    <source>
        <dbReference type="EMBL" id="KVH90047.1"/>
    </source>
</evidence>
<dbReference type="Gene3D" id="3.40.640.10">
    <property type="entry name" value="Type I PLP-dependent aspartate aminotransferase-like (Major domain)"/>
    <property type="match status" value="1"/>
</dbReference>
<keyword evidence="6" id="KW-0032">Aminotransferase</keyword>
<evidence type="ECO:0000256" key="4">
    <source>
        <dbReference type="SAM" id="Phobius"/>
    </source>
</evidence>
<organism evidence="6 7">
    <name type="scientific">Cynara cardunculus var. scolymus</name>
    <name type="common">Globe artichoke</name>
    <name type="synonym">Cynara scolymus</name>
    <dbReference type="NCBI Taxonomy" id="59895"/>
    <lineage>
        <taxon>Eukaryota</taxon>
        <taxon>Viridiplantae</taxon>
        <taxon>Streptophyta</taxon>
        <taxon>Embryophyta</taxon>
        <taxon>Tracheophyta</taxon>
        <taxon>Spermatophyta</taxon>
        <taxon>Magnoliopsida</taxon>
        <taxon>eudicotyledons</taxon>
        <taxon>Gunneridae</taxon>
        <taxon>Pentapetalae</taxon>
        <taxon>asterids</taxon>
        <taxon>campanulids</taxon>
        <taxon>Asterales</taxon>
        <taxon>Asteraceae</taxon>
        <taxon>Carduoideae</taxon>
        <taxon>Cardueae</taxon>
        <taxon>Carduinae</taxon>
        <taxon>Cynara</taxon>
    </lineage>
</organism>
<gene>
    <name evidence="6" type="ORF">Ccrd_007958</name>
</gene>
<dbReference type="InterPro" id="IPR004838">
    <property type="entry name" value="NHTrfase_class1_PyrdxlP-BS"/>
</dbReference>
<dbReference type="PANTHER" id="PTHR43795">
    <property type="entry name" value="BIFUNCTIONAL ASPARTATE AMINOTRANSFERASE AND GLUTAMATE/ASPARTATE-PREPHENATE AMINOTRANSFERASE-RELATED"/>
    <property type="match status" value="1"/>
</dbReference>
<dbReference type="CDD" id="cd00609">
    <property type="entry name" value="AAT_like"/>
    <property type="match status" value="1"/>
</dbReference>
<feature type="transmembrane region" description="Helical" evidence="4">
    <location>
        <begin position="80"/>
        <end position="101"/>
    </location>
</feature>
<accession>A0A103XG58</accession>
<evidence type="ECO:0000256" key="2">
    <source>
        <dbReference type="ARBA" id="ARBA00022898"/>
    </source>
</evidence>
<evidence type="ECO:0000256" key="3">
    <source>
        <dbReference type="SAM" id="MobiDB-lite"/>
    </source>
</evidence>
<feature type="region of interest" description="Disordered" evidence="3">
    <location>
        <begin position="141"/>
        <end position="183"/>
    </location>
</feature>
<dbReference type="PANTHER" id="PTHR43795:SF85">
    <property type="entry name" value="AMINOTRANSFERASE ACS10-RELATED"/>
    <property type="match status" value="1"/>
</dbReference>
<name>A0A103XG58_CYNCS</name>
<feature type="compositionally biased region" description="Pro residues" evidence="3">
    <location>
        <begin position="117"/>
        <end position="127"/>
    </location>
</feature>
<dbReference type="GO" id="GO:0008793">
    <property type="term" value="F:aromatic-amino-acid transaminase activity"/>
    <property type="evidence" value="ECO:0007669"/>
    <property type="project" value="TreeGrafter"/>
</dbReference>
<evidence type="ECO:0000259" key="5">
    <source>
        <dbReference type="Pfam" id="PF00155"/>
    </source>
</evidence>
<keyword evidence="4" id="KW-0812">Transmembrane</keyword>
<protein>
    <submittedName>
        <fullName evidence="6">Aminotransferase, class I/classII</fullName>
    </submittedName>
</protein>
<keyword evidence="6" id="KW-0808">Transferase</keyword>
<feature type="compositionally biased region" description="Polar residues" evidence="3">
    <location>
        <begin position="143"/>
        <end position="159"/>
    </location>
</feature>
<keyword evidence="2" id="KW-0663">Pyridoxal phosphate</keyword>
<dbReference type="InterPro" id="IPR015424">
    <property type="entry name" value="PyrdxlP-dep_Trfase"/>
</dbReference>